<proteinExistence type="predicted"/>
<protein>
    <submittedName>
        <fullName evidence="4">LPXTG-site transpeptidase (Sortase) family protein</fullName>
    </submittedName>
</protein>
<feature type="transmembrane region" description="Helical" evidence="3">
    <location>
        <begin position="274"/>
        <end position="293"/>
    </location>
</feature>
<dbReference type="Proteomes" id="UP000548476">
    <property type="component" value="Unassembled WGS sequence"/>
</dbReference>
<evidence type="ECO:0000256" key="3">
    <source>
        <dbReference type="SAM" id="Phobius"/>
    </source>
</evidence>
<keyword evidence="1" id="KW-0378">Hydrolase</keyword>
<evidence type="ECO:0000313" key="4">
    <source>
        <dbReference type="EMBL" id="MBB6032441.1"/>
    </source>
</evidence>
<dbReference type="EMBL" id="JACHGT010000001">
    <property type="protein sequence ID" value="MBB6032441.1"/>
    <property type="molecule type" value="Genomic_DNA"/>
</dbReference>
<dbReference type="Pfam" id="PF04203">
    <property type="entry name" value="Sortase"/>
    <property type="match status" value="1"/>
</dbReference>
<feature type="transmembrane region" description="Helical" evidence="3">
    <location>
        <begin position="28"/>
        <end position="53"/>
    </location>
</feature>
<dbReference type="RefSeq" id="WP_203686123.1">
    <property type="nucleotide sequence ID" value="NZ_BONT01000042.1"/>
</dbReference>
<evidence type="ECO:0000256" key="2">
    <source>
        <dbReference type="SAM" id="MobiDB-lite"/>
    </source>
</evidence>
<keyword evidence="5" id="KW-1185">Reference proteome</keyword>
<feature type="region of interest" description="Disordered" evidence="2">
    <location>
        <begin position="1"/>
        <end position="21"/>
    </location>
</feature>
<keyword evidence="3" id="KW-0472">Membrane</keyword>
<gene>
    <name evidence="4" type="ORF">HNR73_000283</name>
</gene>
<organism evidence="4 5">
    <name type="scientific">Phytomonospora endophytica</name>
    <dbReference type="NCBI Taxonomy" id="714109"/>
    <lineage>
        <taxon>Bacteria</taxon>
        <taxon>Bacillati</taxon>
        <taxon>Actinomycetota</taxon>
        <taxon>Actinomycetes</taxon>
        <taxon>Micromonosporales</taxon>
        <taxon>Micromonosporaceae</taxon>
        <taxon>Phytomonospora</taxon>
    </lineage>
</organism>
<accession>A0A841F683</accession>
<keyword evidence="3" id="KW-0812">Transmembrane</keyword>
<dbReference type="SUPFAM" id="SSF63817">
    <property type="entry name" value="Sortase"/>
    <property type="match status" value="1"/>
</dbReference>
<dbReference type="AlphaFoldDB" id="A0A841F683"/>
<reference evidence="4 5" key="1">
    <citation type="submission" date="2020-08" db="EMBL/GenBank/DDBJ databases">
        <title>Genomic Encyclopedia of Type Strains, Phase IV (KMG-IV): sequencing the most valuable type-strain genomes for metagenomic binning, comparative biology and taxonomic classification.</title>
        <authorList>
            <person name="Goeker M."/>
        </authorList>
    </citation>
    <scope>NUCLEOTIDE SEQUENCE [LARGE SCALE GENOMIC DNA]</scope>
    <source>
        <strain evidence="4 5">YIM 65646</strain>
    </source>
</reference>
<sequence>MTVTIERPPAESPAGSRRFRPPPVPAKVFGTVVTIVSALLLAFVAHLTVVSALRHDRAQQTAFADFRFELANGTAPVGQTDLDTGRLHEPGTPVAVLAVPSLGLREVVFEGTTSTVLTSGPGHRRDTELPGQAGTSVIYGRQATYGGPFARVAELAPGDVVNVATGQGEHAYRVSGVRRAGDPEPPALAPGAGRLTLVTADGPAFTPEGVVWVDADLTTPAQPVPPKPLAARALNTGEEAMAWETDSGPGLLLWGQTLLLAIGAVIWIRLRKGLWHAWIVGVPVLSAAGLTFFTELSRLLPNLL</sequence>
<evidence type="ECO:0000256" key="1">
    <source>
        <dbReference type="ARBA" id="ARBA00022801"/>
    </source>
</evidence>
<feature type="transmembrane region" description="Helical" evidence="3">
    <location>
        <begin position="251"/>
        <end position="268"/>
    </location>
</feature>
<dbReference type="InterPro" id="IPR023365">
    <property type="entry name" value="Sortase_dom-sf"/>
</dbReference>
<dbReference type="GO" id="GO:0016787">
    <property type="term" value="F:hydrolase activity"/>
    <property type="evidence" value="ECO:0007669"/>
    <property type="project" value="UniProtKB-KW"/>
</dbReference>
<name>A0A841F683_9ACTN</name>
<dbReference type="InterPro" id="IPR005754">
    <property type="entry name" value="Sortase"/>
</dbReference>
<evidence type="ECO:0000313" key="5">
    <source>
        <dbReference type="Proteomes" id="UP000548476"/>
    </source>
</evidence>
<keyword evidence="3" id="KW-1133">Transmembrane helix</keyword>
<comment type="caution">
    <text evidence="4">The sequence shown here is derived from an EMBL/GenBank/DDBJ whole genome shotgun (WGS) entry which is preliminary data.</text>
</comment>
<dbReference type="Gene3D" id="2.40.260.10">
    <property type="entry name" value="Sortase"/>
    <property type="match status" value="1"/>
</dbReference>